<dbReference type="PANTHER" id="PTHR31005:SF8">
    <property type="entry name" value="DUF4139 DOMAIN-CONTAINING PROTEIN"/>
    <property type="match status" value="1"/>
</dbReference>
<feature type="compositionally biased region" description="Polar residues" evidence="1">
    <location>
        <begin position="389"/>
        <end position="415"/>
    </location>
</feature>
<dbReference type="AlphaFoldDB" id="A0A9P7F0L8"/>
<evidence type="ECO:0000313" key="4">
    <source>
        <dbReference type="Proteomes" id="UP000823399"/>
    </source>
</evidence>
<dbReference type="InterPro" id="IPR011935">
    <property type="entry name" value="CHP02231"/>
</dbReference>
<dbReference type="EMBL" id="JABBWM010000050">
    <property type="protein sequence ID" value="KAG2101569.1"/>
    <property type="molecule type" value="Genomic_DNA"/>
</dbReference>
<feature type="region of interest" description="Disordered" evidence="1">
    <location>
        <begin position="365"/>
        <end position="417"/>
    </location>
</feature>
<dbReference type="GeneID" id="64691424"/>
<evidence type="ECO:0000256" key="1">
    <source>
        <dbReference type="SAM" id="MobiDB-lite"/>
    </source>
</evidence>
<feature type="compositionally biased region" description="Polar residues" evidence="1">
    <location>
        <begin position="365"/>
        <end position="374"/>
    </location>
</feature>
<accession>A0A9P7F0L8</accession>
<proteinExistence type="predicted"/>
<reference evidence="3" key="1">
    <citation type="journal article" date="2020" name="New Phytol.">
        <title>Comparative genomics reveals dynamic genome evolution in host specialist ectomycorrhizal fungi.</title>
        <authorList>
            <person name="Lofgren L.A."/>
            <person name="Nguyen N.H."/>
            <person name="Vilgalys R."/>
            <person name="Ruytinx J."/>
            <person name="Liao H.L."/>
            <person name="Branco S."/>
            <person name="Kuo A."/>
            <person name="LaButti K."/>
            <person name="Lipzen A."/>
            <person name="Andreopoulos W."/>
            <person name="Pangilinan J."/>
            <person name="Riley R."/>
            <person name="Hundley H."/>
            <person name="Na H."/>
            <person name="Barry K."/>
            <person name="Grigoriev I.V."/>
            <person name="Stajich J.E."/>
            <person name="Kennedy P.G."/>
        </authorList>
    </citation>
    <scope>NUCLEOTIDE SEQUENCE</scope>
    <source>
        <strain evidence="3">FC423</strain>
    </source>
</reference>
<dbReference type="OrthoDB" id="10068793at2759"/>
<evidence type="ECO:0000313" key="3">
    <source>
        <dbReference type="EMBL" id="KAG2101569.1"/>
    </source>
</evidence>
<comment type="caution">
    <text evidence="3">The sequence shown here is derived from an EMBL/GenBank/DDBJ whole genome shotgun (WGS) entry which is preliminary data.</text>
</comment>
<feature type="compositionally biased region" description="Low complexity" evidence="1">
    <location>
        <begin position="375"/>
        <end position="388"/>
    </location>
</feature>
<organism evidence="3 4">
    <name type="scientific">Suillus discolor</name>
    <dbReference type="NCBI Taxonomy" id="1912936"/>
    <lineage>
        <taxon>Eukaryota</taxon>
        <taxon>Fungi</taxon>
        <taxon>Dikarya</taxon>
        <taxon>Basidiomycota</taxon>
        <taxon>Agaricomycotina</taxon>
        <taxon>Agaricomycetes</taxon>
        <taxon>Agaricomycetidae</taxon>
        <taxon>Boletales</taxon>
        <taxon>Suillineae</taxon>
        <taxon>Suillaceae</taxon>
        <taxon>Suillus</taxon>
    </lineage>
</organism>
<dbReference type="Pfam" id="PF13598">
    <property type="entry name" value="DUF4139"/>
    <property type="match status" value="1"/>
</dbReference>
<evidence type="ECO:0000259" key="2">
    <source>
        <dbReference type="Pfam" id="PF13598"/>
    </source>
</evidence>
<dbReference type="RefSeq" id="XP_041289896.1">
    <property type="nucleotide sequence ID" value="XM_041429165.1"/>
</dbReference>
<dbReference type="InterPro" id="IPR037291">
    <property type="entry name" value="DUF4139"/>
</dbReference>
<protein>
    <recommendedName>
        <fullName evidence="2">DUF4139 domain-containing protein</fullName>
    </recommendedName>
</protein>
<feature type="domain" description="DUF4139" evidence="2">
    <location>
        <begin position="211"/>
        <end position="594"/>
    </location>
</feature>
<dbReference type="PANTHER" id="PTHR31005">
    <property type="entry name" value="DUF4139 DOMAIN-CONTAINING PROTEIN"/>
    <property type="match status" value="1"/>
</dbReference>
<name>A0A9P7F0L8_9AGAM</name>
<gene>
    <name evidence="3" type="ORF">F5147DRAFT_311178</name>
</gene>
<sequence length="658" mass="71691">MNMINLSATDFPIKSVRIFSSDVAEVTRTFPLNFTQSLNGSLAINISNLPLLHRQSGIWASVTIGSDDLMVMDYYHGPSDYKSDPFGHRHETSSDVLRDLRAEFTRLEDERQLRQQSFAFLSTYMNSLAKGNALAGVTEPAQLVTLFDEFIDIGKSRSEVIAVLDQQIKDVKKEIDEEVQRLFLESCALVTKATVILAPVSGRTATVAELELKYKVNATWKPVYELHVTTIDGVPSSSVVLTYRCQISQSTGENWDDVELAVTTAEPYVHSVGVPELKKMELKQRGGFWKPDPCDLPVKPQNIPFWNTTGYASPFENILSSTQQDRRSIFGNAQIALHQAGATQEPAADNVFGFLQGQPTVTTQGFFTSTPAQYSSSARNPSSGGSNATDNTLGSNQPTSNLQQSQPSTSLSASAHLSKLQHQRERIVLAELDKAVTHTTTAKVFIPSRGVGGTHHILIATIPLKASFTRVAVPSVNSHVFWTCEISNTSNYALTPGTIHTYLDGKHVSDMDITSINQSQPIQCSLGIDAAMATQFNRTIGSLPDFNGKATKTYTITATLNNTHRDPVSNVIVRTSLPFSADPRITVTLQEPGGLADINSGTVRVGDGCYARWSTAGDRAGKNDGLFEWVCSGVKPGSQVLKAVWHVTAPCGLSFTEP</sequence>
<keyword evidence="4" id="KW-1185">Reference proteome</keyword>
<dbReference type="Proteomes" id="UP000823399">
    <property type="component" value="Unassembled WGS sequence"/>
</dbReference>